<dbReference type="EMBL" id="UINC01197194">
    <property type="protein sequence ID" value="SVE14552.1"/>
    <property type="molecule type" value="Genomic_DNA"/>
</dbReference>
<accession>A0A383B3J2</accession>
<organism evidence="1">
    <name type="scientific">marine metagenome</name>
    <dbReference type="NCBI Taxonomy" id="408172"/>
    <lineage>
        <taxon>unclassified sequences</taxon>
        <taxon>metagenomes</taxon>
        <taxon>ecological metagenomes</taxon>
    </lineage>
</organism>
<gene>
    <name evidence="1" type="ORF">METZ01_LOCUS467406</name>
</gene>
<reference evidence="1" key="1">
    <citation type="submission" date="2018-05" db="EMBL/GenBank/DDBJ databases">
        <authorList>
            <person name="Lanie J.A."/>
            <person name="Ng W.-L."/>
            <person name="Kazmierczak K.M."/>
            <person name="Andrzejewski T.M."/>
            <person name="Davidsen T.M."/>
            <person name="Wayne K.J."/>
            <person name="Tettelin H."/>
            <person name="Glass J.I."/>
            <person name="Rusch D."/>
            <person name="Podicherti R."/>
            <person name="Tsui H.-C.T."/>
            <person name="Winkler M.E."/>
        </authorList>
    </citation>
    <scope>NUCLEOTIDE SEQUENCE</scope>
</reference>
<name>A0A383B3J2_9ZZZZ</name>
<dbReference type="PROSITE" id="PS51257">
    <property type="entry name" value="PROKAR_LIPOPROTEIN"/>
    <property type="match status" value="1"/>
</dbReference>
<dbReference type="AlphaFoldDB" id="A0A383B3J2"/>
<evidence type="ECO:0000313" key="1">
    <source>
        <dbReference type="EMBL" id="SVE14552.1"/>
    </source>
</evidence>
<feature type="non-terminal residue" evidence="1">
    <location>
        <position position="157"/>
    </location>
</feature>
<sequence length="157" mass="17195">MYSNKIPDSISALYLVFATCGLFLTGCARSHTVSFLGYQPPDYDVSLVKSLTILGFATSRPEIGESVKGQLLRSLMQHGYFTVVEPGRAAGPRYSPGNFDGIIETGRRLGVDAVITGSVTGGVDDSYSTQRNSKRVLDRYKKVVEYDSRSVKETIRV</sequence>
<proteinExistence type="predicted"/>
<protein>
    <submittedName>
        <fullName evidence="1">Uncharacterized protein</fullName>
    </submittedName>
</protein>